<name>A0A101M097_PICGL</name>
<dbReference type="EMBL" id="LKAM01000005">
    <property type="protein sequence ID" value="KUM48597.1"/>
    <property type="molecule type" value="Genomic_DNA"/>
</dbReference>
<dbReference type="AlphaFoldDB" id="A0A101M097"/>
<reference evidence="2" key="1">
    <citation type="journal article" date="2015" name="Genome Biol. Evol.">
        <title>Organellar Genomes of White Spruce (Picea glauca): Assembly and Annotation.</title>
        <authorList>
            <person name="Jackman S.D."/>
            <person name="Warren R.L."/>
            <person name="Gibb E.A."/>
            <person name="Vandervalk B.P."/>
            <person name="Mohamadi H."/>
            <person name="Chu J."/>
            <person name="Raymond A."/>
            <person name="Pleasance S."/>
            <person name="Coope R."/>
            <person name="Wildung M.R."/>
            <person name="Ritland C.E."/>
            <person name="Bousquet J."/>
            <person name="Jones S.J."/>
            <person name="Bohlmann J."/>
            <person name="Birol I."/>
        </authorList>
    </citation>
    <scope>NUCLEOTIDE SEQUENCE [LARGE SCALE GENOMIC DNA]</scope>
    <source>
        <tissue evidence="2">Flushing bud</tissue>
    </source>
</reference>
<sequence>MYNRPELCMLSRQKLGARGRKAGLSNMVVGHVKLLFDQNLLNASYTPACHEIPGRKVSRESEEEGKIGHQYITPSHNKSDFSMTGIVL</sequence>
<feature type="region of interest" description="Disordered" evidence="1">
    <location>
        <begin position="54"/>
        <end position="76"/>
    </location>
</feature>
<organism evidence="2">
    <name type="scientific">Picea glauca</name>
    <name type="common">White spruce</name>
    <name type="synonym">Pinus glauca</name>
    <dbReference type="NCBI Taxonomy" id="3330"/>
    <lineage>
        <taxon>Eukaryota</taxon>
        <taxon>Viridiplantae</taxon>
        <taxon>Streptophyta</taxon>
        <taxon>Embryophyta</taxon>
        <taxon>Tracheophyta</taxon>
        <taxon>Spermatophyta</taxon>
        <taxon>Pinopsida</taxon>
        <taxon>Pinidae</taxon>
        <taxon>Conifers I</taxon>
        <taxon>Pinales</taxon>
        <taxon>Pinaceae</taxon>
        <taxon>Picea</taxon>
    </lineage>
</organism>
<gene>
    <name evidence="2" type="ORF">ABT39_MTgene4612</name>
</gene>
<keyword evidence="2" id="KW-0496">Mitochondrion</keyword>
<proteinExistence type="predicted"/>
<comment type="caution">
    <text evidence="2">The sequence shown here is derived from an EMBL/GenBank/DDBJ whole genome shotgun (WGS) entry which is preliminary data.</text>
</comment>
<accession>A0A101M097</accession>
<protein>
    <submittedName>
        <fullName evidence="2">Uncharacterized protein</fullName>
    </submittedName>
</protein>
<geneLocation type="mitochondrion" evidence="2"/>
<evidence type="ECO:0000256" key="1">
    <source>
        <dbReference type="SAM" id="MobiDB-lite"/>
    </source>
</evidence>
<feature type="compositionally biased region" description="Basic and acidic residues" evidence="1">
    <location>
        <begin position="54"/>
        <end position="67"/>
    </location>
</feature>
<evidence type="ECO:0000313" key="2">
    <source>
        <dbReference type="EMBL" id="KUM48597.1"/>
    </source>
</evidence>